<feature type="transmembrane region" description="Helical" evidence="1">
    <location>
        <begin position="89"/>
        <end position="114"/>
    </location>
</feature>
<evidence type="ECO:0000256" key="1">
    <source>
        <dbReference type="SAM" id="Phobius"/>
    </source>
</evidence>
<evidence type="ECO:0000313" key="3">
    <source>
        <dbReference type="Proteomes" id="UP000009375"/>
    </source>
</evidence>
<evidence type="ECO:0000313" key="2">
    <source>
        <dbReference type="EMBL" id="EEZ93311.1"/>
    </source>
</evidence>
<organism evidence="2 3">
    <name type="scientific">Candidatus Parvarchaeum acidiphilum ARMAN-4</name>
    <dbReference type="NCBI Taxonomy" id="662760"/>
    <lineage>
        <taxon>Archaea</taxon>
        <taxon>Candidatus Parvarchaeota</taxon>
        <taxon>Candidatus Parvarchaeum</taxon>
    </lineage>
</organism>
<name>D2EED2_PARA4</name>
<feature type="transmembrane region" description="Helical" evidence="1">
    <location>
        <begin position="55"/>
        <end position="77"/>
    </location>
</feature>
<dbReference type="Proteomes" id="UP000009375">
    <property type="component" value="Unassembled WGS sequence"/>
</dbReference>
<accession>D2EED2</accession>
<keyword evidence="1" id="KW-1133">Transmembrane helix</keyword>
<dbReference type="AlphaFoldDB" id="D2EED2"/>
<keyword evidence="1" id="KW-0472">Membrane</keyword>
<sequence length="121" mass="13822">MIYIKGIDEVIFGLLSILGIFGAYYAIIVVRALVKHKADRAPLLSYLLNPENRKIPYFVFGGFFAFLTGLMVLADLLDGGFNPTTTLQYITFYSGFVFAIATSIFIILDLHFWYTRFKRFV</sequence>
<protein>
    <submittedName>
        <fullName evidence="2">Uncharacterized protein</fullName>
    </submittedName>
</protein>
<keyword evidence="1" id="KW-0812">Transmembrane</keyword>
<feature type="transmembrane region" description="Helical" evidence="1">
    <location>
        <begin position="12"/>
        <end position="34"/>
    </location>
</feature>
<proteinExistence type="predicted"/>
<reference evidence="2 3" key="1">
    <citation type="journal article" date="2010" name="Proc. Natl. Acad. Sci. U.S.A.">
        <title>Enigmatic, ultrasmall, uncultivated Archaea.</title>
        <authorList>
            <person name="Baker B.J."/>
            <person name="Comolli L.R."/>
            <person name="Dick G.J."/>
            <person name="Hauser L.J."/>
            <person name="Hyatt D."/>
            <person name="Dill B.D."/>
            <person name="Land M.L."/>
            <person name="Verberkmoes N.C."/>
            <person name="Hettich R.L."/>
            <person name="Banfield J.F."/>
        </authorList>
    </citation>
    <scope>NUCLEOTIDE SEQUENCE [LARGE SCALE GENOMIC DNA]</scope>
</reference>
<dbReference type="EMBL" id="GG730039">
    <property type="protein sequence ID" value="EEZ93311.1"/>
    <property type="molecule type" value="Genomic_DNA"/>
</dbReference>
<gene>
    <name evidence="2" type="ORF">BJBARM4_0069</name>
</gene>